<sequence>MWDDLSTRQRQRQRQMCRMKAGWSQELPQAMVVEGFYNEVLEGERWGEVSKSMWHRQIAGVMKEVAVMKWPALEVEYRFILEEPVNSLATKNKNNGLEVIQSQPLSEDHPITLNAGSAKRVAPSTHSSLLILEILSYESPAEDRSKSFQRYQDDAALLQRKRVAQGQRAKCAVEHKTENRRMRRIEEGAMWNRGRTRVLRCKAIKFRHVRRLRVPHGGRLARESFHDSKHTWHNPIQSSRDHITLIDSLRRGNGTTTTPFWKPTSHRWRVSAVQMQEINSSCKVLSGGGQLSVYCRLRLSMARDFRSGRDVGYVAVGRGTAVGPIGLSRPLVKVQFSLGLVLMGSKKKEVIRTLANPLGAAPLDPSWMAMTGPRPSQSREIYYP</sequence>
<protein>
    <submittedName>
        <fullName evidence="1">Uncharacterized protein</fullName>
    </submittedName>
</protein>
<dbReference type="Proteomes" id="UP000253845">
    <property type="component" value="Unassembled WGS sequence"/>
</dbReference>
<dbReference type="EMBL" id="KZ851933">
    <property type="protein sequence ID" value="RDH17141.1"/>
    <property type="molecule type" value="Genomic_DNA"/>
</dbReference>
<gene>
    <name evidence="1" type="ORF">M747DRAFT_317443</name>
</gene>
<dbReference type="AlphaFoldDB" id="A0A370BVH9"/>
<accession>A0A370BVH9</accession>
<dbReference type="VEuPathDB" id="FungiDB:M747DRAFT_317443"/>
<proteinExistence type="predicted"/>
<name>A0A370BVH9_ASPNG</name>
<evidence type="ECO:0000313" key="2">
    <source>
        <dbReference type="Proteomes" id="UP000253845"/>
    </source>
</evidence>
<organism evidence="1 2">
    <name type="scientific">Aspergillus niger ATCC 13496</name>
    <dbReference type="NCBI Taxonomy" id="1353008"/>
    <lineage>
        <taxon>Eukaryota</taxon>
        <taxon>Fungi</taxon>
        <taxon>Dikarya</taxon>
        <taxon>Ascomycota</taxon>
        <taxon>Pezizomycotina</taxon>
        <taxon>Eurotiomycetes</taxon>
        <taxon>Eurotiomycetidae</taxon>
        <taxon>Eurotiales</taxon>
        <taxon>Aspergillaceae</taxon>
        <taxon>Aspergillus</taxon>
        <taxon>Aspergillus subgen. Circumdati</taxon>
    </lineage>
</organism>
<evidence type="ECO:0000313" key="1">
    <source>
        <dbReference type="EMBL" id="RDH17141.1"/>
    </source>
</evidence>
<reference evidence="1 2" key="1">
    <citation type="submission" date="2018-07" db="EMBL/GenBank/DDBJ databases">
        <title>Section-level genome sequencing of Aspergillus section Nigri to investigate inter- and intra-species variation.</title>
        <authorList>
            <consortium name="DOE Joint Genome Institute"/>
            <person name="Vesth T.C."/>
            <person name="Nybo J.L."/>
            <person name="Theobald S."/>
            <person name="Frisvad J.C."/>
            <person name="Larsen T.O."/>
            <person name="Nielsen K.F."/>
            <person name="Hoof J.B."/>
            <person name="Brandl J."/>
            <person name="Salamov A."/>
            <person name="Riley R."/>
            <person name="Gladden J.M."/>
            <person name="Phatale P."/>
            <person name="Nielsen M.T."/>
            <person name="Lyhne E.K."/>
            <person name="Kogle M.E."/>
            <person name="Strasser K."/>
            <person name="McDonnell E."/>
            <person name="Barry K."/>
            <person name="Clum A."/>
            <person name="Chen C."/>
            <person name="Nolan M."/>
            <person name="Sandor L."/>
            <person name="Kuo A."/>
            <person name="Lipzen A."/>
            <person name="Hainaut M."/>
            <person name="Drula E."/>
            <person name="Tsang A."/>
            <person name="Magnuson J.K."/>
            <person name="Henrissat B."/>
            <person name="Wiebenga A."/>
            <person name="Simmons B.A."/>
            <person name="Makela M.R."/>
            <person name="De vries R.P."/>
            <person name="Grigoriev I.V."/>
            <person name="Mortensen U.H."/>
            <person name="Baker S.E."/>
            <person name="Andersen M.R."/>
        </authorList>
    </citation>
    <scope>NUCLEOTIDE SEQUENCE [LARGE SCALE GENOMIC DNA]</scope>
    <source>
        <strain evidence="1 2">ATCC 13496</strain>
    </source>
</reference>